<dbReference type="EMBL" id="CH473948">
    <property type="protein sequence ID" value="EDM06204.1"/>
    <property type="molecule type" value="Genomic_DNA"/>
</dbReference>
<accession>A6HJJ3</accession>
<sequence>MALCGPTGHMLLVWLPWPRDPVVEPLPHSPTDETTSVLWFLFA</sequence>
<gene>
    <name evidence="1" type="primary">RGD1306193</name>
    <name evidence="1" type="ORF">rCG_35366</name>
</gene>
<evidence type="ECO:0000313" key="1">
    <source>
        <dbReference type="EMBL" id="EDM06204.1"/>
    </source>
</evidence>
<protein>
    <submittedName>
        <fullName evidence="1">Uncharacterized protein</fullName>
    </submittedName>
</protein>
<dbReference type="Proteomes" id="UP000234681">
    <property type="component" value="Chromosome 10"/>
</dbReference>
<name>A6HJJ3_RAT</name>
<reference evidence="1 2" key="1">
    <citation type="submission" date="2005-07" db="EMBL/GenBank/DDBJ databases">
        <authorList>
            <person name="Mural R.J."/>
            <person name="Li P.W."/>
            <person name="Adams M.D."/>
            <person name="Amanatides P.G."/>
            <person name="Baden-Tillson H."/>
            <person name="Barnstead M."/>
            <person name="Chin S.H."/>
            <person name="Dew I."/>
            <person name="Evans C.A."/>
            <person name="Ferriera S."/>
            <person name="Flanigan M."/>
            <person name="Fosler C."/>
            <person name="Glodek A."/>
            <person name="Gu Z."/>
            <person name="Holt R.A."/>
            <person name="Jennings D."/>
            <person name="Kraft C.L."/>
            <person name="Lu F."/>
            <person name="Nguyen T."/>
            <person name="Nusskern D.R."/>
            <person name="Pfannkoch C.M."/>
            <person name="Sitter C."/>
            <person name="Sutton G.G."/>
            <person name="Venter J.C."/>
            <person name="Wang Z."/>
            <person name="Woodage T."/>
            <person name="Zheng X.H."/>
            <person name="Zhong F."/>
        </authorList>
    </citation>
    <scope>NUCLEOTIDE SEQUENCE [LARGE SCALE GENOMIC DNA]</scope>
    <source>
        <strain>BN</strain>
        <strain evidence="2">Sprague-Dawley</strain>
    </source>
</reference>
<dbReference type="AlphaFoldDB" id="A6HJJ3"/>
<evidence type="ECO:0000313" key="2">
    <source>
        <dbReference type="Proteomes" id="UP000234681"/>
    </source>
</evidence>
<proteinExistence type="predicted"/>
<organism evidence="1 2">
    <name type="scientific">Rattus norvegicus</name>
    <name type="common">Rat</name>
    <dbReference type="NCBI Taxonomy" id="10116"/>
    <lineage>
        <taxon>Eukaryota</taxon>
        <taxon>Metazoa</taxon>
        <taxon>Chordata</taxon>
        <taxon>Craniata</taxon>
        <taxon>Vertebrata</taxon>
        <taxon>Euteleostomi</taxon>
        <taxon>Mammalia</taxon>
        <taxon>Eutheria</taxon>
        <taxon>Euarchontoglires</taxon>
        <taxon>Glires</taxon>
        <taxon>Rodentia</taxon>
        <taxon>Myomorpha</taxon>
        <taxon>Muroidea</taxon>
        <taxon>Muridae</taxon>
        <taxon>Murinae</taxon>
        <taxon>Rattus</taxon>
    </lineage>
</organism>